<evidence type="ECO:0000313" key="2">
    <source>
        <dbReference type="Proteomes" id="UP000218231"/>
    </source>
</evidence>
<dbReference type="AlphaFoldDB" id="A0A2A2KA76"/>
<keyword evidence="2" id="KW-1185">Reference proteome</keyword>
<dbReference type="EMBL" id="LIAE01009200">
    <property type="protein sequence ID" value="PAV70837.1"/>
    <property type="molecule type" value="Genomic_DNA"/>
</dbReference>
<proteinExistence type="predicted"/>
<protein>
    <submittedName>
        <fullName evidence="1">Uncharacterized protein</fullName>
    </submittedName>
</protein>
<comment type="caution">
    <text evidence="1">The sequence shown here is derived from an EMBL/GenBank/DDBJ whole genome shotgun (WGS) entry which is preliminary data.</text>
</comment>
<organism evidence="1 2">
    <name type="scientific">Diploscapter pachys</name>
    <dbReference type="NCBI Taxonomy" id="2018661"/>
    <lineage>
        <taxon>Eukaryota</taxon>
        <taxon>Metazoa</taxon>
        <taxon>Ecdysozoa</taxon>
        <taxon>Nematoda</taxon>
        <taxon>Chromadorea</taxon>
        <taxon>Rhabditida</taxon>
        <taxon>Rhabditina</taxon>
        <taxon>Rhabditomorpha</taxon>
        <taxon>Rhabditoidea</taxon>
        <taxon>Rhabditidae</taxon>
        <taxon>Diploscapter</taxon>
    </lineage>
</organism>
<sequence length="132" mass="13777">MKSDPNRMAGTAISSISILLLEARLQRGEFGIHLVALAQLGDFLFQRLRHAQAQRFRAALGIVDAAFQDVEAAERLVSLGAGVHLAEAVAVVGAFQPRLDVGLLGARLGLRGPSTAPVPPFPASSPAAGRAC</sequence>
<gene>
    <name evidence="1" type="ORF">WR25_11535</name>
</gene>
<accession>A0A2A2KA76</accession>
<name>A0A2A2KA76_9BILA</name>
<reference evidence="1 2" key="1">
    <citation type="journal article" date="2017" name="Curr. Biol.">
        <title>Genome architecture and evolution of a unichromosomal asexual nematode.</title>
        <authorList>
            <person name="Fradin H."/>
            <person name="Zegar C."/>
            <person name="Gutwein M."/>
            <person name="Lucas J."/>
            <person name="Kovtun M."/>
            <person name="Corcoran D."/>
            <person name="Baugh L.R."/>
            <person name="Kiontke K."/>
            <person name="Gunsalus K."/>
            <person name="Fitch D.H."/>
            <person name="Piano F."/>
        </authorList>
    </citation>
    <scope>NUCLEOTIDE SEQUENCE [LARGE SCALE GENOMIC DNA]</scope>
    <source>
        <strain evidence="1">PF1309</strain>
    </source>
</reference>
<dbReference type="Proteomes" id="UP000218231">
    <property type="component" value="Unassembled WGS sequence"/>
</dbReference>
<evidence type="ECO:0000313" key="1">
    <source>
        <dbReference type="EMBL" id="PAV70837.1"/>
    </source>
</evidence>